<feature type="transmembrane region" description="Helical" evidence="1">
    <location>
        <begin position="6"/>
        <end position="26"/>
    </location>
</feature>
<name>A0A9P7DT08_9AGAM</name>
<dbReference type="RefSeq" id="XP_041165433.1">
    <property type="nucleotide sequence ID" value="XM_041301899.1"/>
</dbReference>
<keyword evidence="3" id="KW-1185">Reference proteome</keyword>
<proteinExistence type="predicted"/>
<dbReference type="GeneID" id="64595663"/>
<dbReference type="AlphaFoldDB" id="A0A9P7DT08"/>
<reference evidence="2" key="1">
    <citation type="journal article" date="2020" name="New Phytol.">
        <title>Comparative genomics reveals dynamic genome evolution in host specialist ectomycorrhizal fungi.</title>
        <authorList>
            <person name="Lofgren L.A."/>
            <person name="Nguyen N.H."/>
            <person name="Vilgalys R."/>
            <person name="Ruytinx J."/>
            <person name="Liao H.L."/>
            <person name="Branco S."/>
            <person name="Kuo A."/>
            <person name="LaButti K."/>
            <person name="Lipzen A."/>
            <person name="Andreopoulos W."/>
            <person name="Pangilinan J."/>
            <person name="Riley R."/>
            <person name="Hundley H."/>
            <person name="Na H."/>
            <person name="Barry K."/>
            <person name="Grigoriev I.V."/>
            <person name="Stajich J.E."/>
            <person name="Kennedy P.G."/>
        </authorList>
    </citation>
    <scope>NUCLEOTIDE SEQUENCE</scope>
    <source>
        <strain evidence="2">S12</strain>
    </source>
</reference>
<evidence type="ECO:0000313" key="3">
    <source>
        <dbReference type="Proteomes" id="UP000719766"/>
    </source>
</evidence>
<sequence length="79" mass="8780">MSVCLRTGSIVLYSLLTKFTVLVLCVHTSMHMHLARQSCIVVLPLMRSSMLVFRRSVHVKCCLTASSLDLTLSCSSYSL</sequence>
<keyword evidence="1" id="KW-0472">Membrane</keyword>
<evidence type="ECO:0000256" key="1">
    <source>
        <dbReference type="SAM" id="Phobius"/>
    </source>
</evidence>
<dbReference type="Proteomes" id="UP000719766">
    <property type="component" value="Unassembled WGS sequence"/>
</dbReference>
<keyword evidence="1" id="KW-0812">Transmembrane</keyword>
<feature type="non-terminal residue" evidence="2">
    <location>
        <position position="79"/>
    </location>
</feature>
<accession>A0A9P7DT08</accession>
<organism evidence="2 3">
    <name type="scientific">Suillus plorans</name>
    <dbReference type="NCBI Taxonomy" id="116603"/>
    <lineage>
        <taxon>Eukaryota</taxon>
        <taxon>Fungi</taxon>
        <taxon>Dikarya</taxon>
        <taxon>Basidiomycota</taxon>
        <taxon>Agaricomycotina</taxon>
        <taxon>Agaricomycetes</taxon>
        <taxon>Agaricomycetidae</taxon>
        <taxon>Boletales</taxon>
        <taxon>Suillineae</taxon>
        <taxon>Suillaceae</taxon>
        <taxon>Suillus</taxon>
    </lineage>
</organism>
<gene>
    <name evidence="2" type="ORF">HD556DRAFT_1336028</name>
</gene>
<evidence type="ECO:0000313" key="2">
    <source>
        <dbReference type="EMBL" id="KAG1802241.1"/>
    </source>
</evidence>
<keyword evidence="1" id="KW-1133">Transmembrane helix</keyword>
<comment type="caution">
    <text evidence="2">The sequence shown here is derived from an EMBL/GenBank/DDBJ whole genome shotgun (WGS) entry which is preliminary data.</text>
</comment>
<protein>
    <submittedName>
        <fullName evidence="2">Uncharacterized protein</fullName>
    </submittedName>
</protein>
<dbReference type="EMBL" id="JABBWE010000006">
    <property type="protein sequence ID" value="KAG1802241.1"/>
    <property type="molecule type" value="Genomic_DNA"/>
</dbReference>